<organism evidence="7 8">
    <name type="scientific">Purpureocillium lilacinum</name>
    <name type="common">Paecilomyces lilacinus</name>
    <dbReference type="NCBI Taxonomy" id="33203"/>
    <lineage>
        <taxon>Eukaryota</taxon>
        <taxon>Fungi</taxon>
        <taxon>Dikarya</taxon>
        <taxon>Ascomycota</taxon>
        <taxon>Pezizomycotina</taxon>
        <taxon>Sordariomycetes</taxon>
        <taxon>Hypocreomycetidae</taxon>
        <taxon>Hypocreales</taxon>
        <taxon>Ophiocordycipitaceae</taxon>
        <taxon>Purpureocillium</taxon>
    </lineage>
</organism>
<keyword evidence="1" id="KW-0479">Metal-binding</keyword>
<dbReference type="GO" id="GO:0016020">
    <property type="term" value="C:membrane"/>
    <property type="evidence" value="ECO:0007669"/>
    <property type="project" value="TreeGrafter"/>
</dbReference>
<dbReference type="InterPro" id="IPR002641">
    <property type="entry name" value="PNPLA_dom"/>
</dbReference>
<dbReference type="AlphaFoldDB" id="A0A2U3DRZ8"/>
<reference evidence="7 8" key="1">
    <citation type="journal article" date="2016" name="Front. Microbiol.">
        <title>Genome and transcriptome sequences reveal the specific parasitism of the nematophagous Purpureocillium lilacinum 36-1.</title>
        <authorList>
            <person name="Xie J."/>
            <person name="Li S."/>
            <person name="Mo C."/>
            <person name="Xiao X."/>
            <person name="Peng D."/>
            <person name="Wang G."/>
            <person name="Xiao Y."/>
        </authorList>
    </citation>
    <scope>NUCLEOTIDE SEQUENCE [LARGE SCALE GENOMIC DNA]</scope>
    <source>
        <strain evidence="7 8">36-1</strain>
    </source>
</reference>
<evidence type="ECO:0000256" key="1">
    <source>
        <dbReference type="ARBA" id="ARBA00022723"/>
    </source>
</evidence>
<dbReference type="PROSITE" id="PS51635">
    <property type="entry name" value="PNPLA"/>
    <property type="match status" value="1"/>
</dbReference>
<dbReference type="PROSITE" id="PS00518">
    <property type="entry name" value="ZF_RING_1"/>
    <property type="match status" value="1"/>
</dbReference>
<evidence type="ECO:0000259" key="6">
    <source>
        <dbReference type="PROSITE" id="PS51635"/>
    </source>
</evidence>
<dbReference type="EMBL" id="LCWV01000040">
    <property type="protein sequence ID" value="PWI65014.1"/>
    <property type="molecule type" value="Genomic_DNA"/>
</dbReference>
<dbReference type="SUPFAM" id="SSF52151">
    <property type="entry name" value="FabD/lysophospholipase-like"/>
    <property type="match status" value="1"/>
</dbReference>
<evidence type="ECO:0000313" key="7">
    <source>
        <dbReference type="EMBL" id="PWI65014.1"/>
    </source>
</evidence>
<evidence type="ECO:0000313" key="8">
    <source>
        <dbReference type="Proteomes" id="UP000245956"/>
    </source>
</evidence>
<dbReference type="Gene3D" id="3.40.1090.10">
    <property type="entry name" value="Cytosolic phospholipase A2 catalytic domain"/>
    <property type="match status" value="1"/>
</dbReference>
<keyword evidence="4 5" id="KW-0443">Lipid metabolism</keyword>
<comment type="caution">
    <text evidence="5">Lacks conserved residue(s) required for the propagation of feature annotation.</text>
</comment>
<sequence length="998" mass="112344">MASYRQGKYLSCPPVSDYGPAFPLRAAAMSSCKHTDWLRLWQNGSRAGLEITDRPRRLLGDIKNADNQAPSFLVLIGNRSKQVAMTRLRIGNARLCSRRGHADFHLFLSSAREFKDKPLVIADGDIPLHHRLPIACRTPRCHEITASELAPAAIRGDVADMADNVLHRSLLPIADVVLLFTQDLGGVEFSMRRVNAWLKKGAASCSRAQPRLVLVVAKEEQSHALLAIRDSMRKMDLRATCFEDISVLCMPDGAARCTRQNSGPVANWEILRHKLFTSLELSRQTRKRSALLFSARHFADLLQYGAFCITDSPWTPFDFVKASRRHNGVSPQLAAHLLTLIRQFSSREKVKAVVVPLVASSFVLDQYPPEMHEFNPRIVFEAMYKEHCIQAGVTANADHEIRELLPADFVSLIEEHMVEQFEDFRRLGSAVAAHRAQLLRLRHALEEIASEDTCLCCLQRRPQTGLRCRHSLCHVCVTLFNRRDEADETLVHIERCVLCSEVMEGLPIREHPQTATVRVLSLDGGGARGIAEIESLMELQRRINLPYPVIKNFDVCFATSCGVGILLRLCDGWDIQSCKEYFKESARRAFEPRPLQKLFRNVPWVRKLVLGCSLLLLNSKYPTDNLDSLLRDEYGATRTIMDHSKAKESGIKLGITLTSVGDTKAYIATNYNGVGQDRVPADYEVLRPNLGLRKIPLWELVRCAIAAPFYFTPRRIEKVGTFQDGGLTFFNNPASIAMQESSALYPTKGEPSIVASFGTGFAKPSAGTSIVGRLLGAFEILTSSKIRWKQLLSHRRVGERSEFFRFDVEFQSAAPALDDVDRMDEISEIAKEAVAESSTVERLAKHLRAELFYFELDGHHPLRYMNGAFSCIGHIICRLRPGTTGFHEFMEQLHDSAATFCLDGRTLPINIAESMNVAHGAVFRQRVTFRVRSRHEKFGVKLDEGLGGCNISGSPFTLNWLLREQQLDANFGTVDHRKRKHRDDDACMSSKAKRRRKR</sequence>
<feature type="domain" description="PNPLA" evidence="6">
    <location>
        <begin position="520"/>
        <end position="738"/>
    </location>
</feature>
<keyword evidence="3" id="KW-0862">Zinc</keyword>
<keyword evidence="2" id="KW-0863">Zinc-finger</keyword>
<keyword evidence="5" id="KW-0378">Hydrolase</keyword>
<dbReference type="PANTHER" id="PTHR24185:SF8">
    <property type="entry name" value="PNPLA DOMAIN-CONTAINING PROTEIN"/>
    <property type="match status" value="1"/>
</dbReference>
<dbReference type="GO" id="GO:0046486">
    <property type="term" value="P:glycerolipid metabolic process"/>
    <property type="evidence" value="ECO:0007669"/>
    <property type="project" value="UniProtKB-ARBA"/>
</dbReference>
<name>A0A2U3DRZ8_PURLI</name>
<feature type="short sequence motif" description="GXGXXG" evidence="5">
    <location>
        <begin position="524"/>
        <end position="529"/>
    </location>
</feature>
<comment type="caution">
    <text evidence="7">The sequence shown here is derived from an EMBL/GenBank/DDBJ whole genome shotgun (WGS) entry which is preliminary data.</text>
</comment>
<feature type="short sequence motif" description="DGA/G" evidence="5">
    <location>
        <begin position="724"/>
        <end position="726"/>
    </location>
</feature>
<dbReference type="GO" id="GO:0008270">
    <property type="term" value="F:zinc ion binding"/>
    <property type="evidence" value="ECO:0007669"/>
    <property type="project" value="UniProtKB-KW"/>
</dbReference>
<dbReference type="InterPro" id="IPR016035">
    <property type="entry name" value="Acyl_Trfase/lysoPLipase"/>
</dbReference>
<dbReference type="GO" id="GO:0016042">
    <property type="term" value="P:lipid catabolic process"/>
    <property type="evidence" value="ECO:0007669"/>
    <property type="project" value="UniProtKB-UniRule"/>
</dbReference>
<dbReference type="InterPro" id="IPR017907">
    <property type="entry name" value="Znf_RING_CS"/>
</dbReference>
<accession>A0A2U3DRZ8</accession>
<evidence type="ECO:0000256" key="4">
    <source>
        <dbReference type="ARBA" id="ARBA00023098"/>
    </source>
</evidence>
<evidence type="ECO:0000256" key="2">
    <source>
        <dbReference type="ARBA" id="ARBA00022771"/>
    </source>
</evidence>
<dbReference type="Pfam" id="PF01734">
    <property type="entry name" value="Patatin"/>
    <property type="match status" value="1"/>
</dbReference>
<gene>
    <name evidence="7" type="ORF">PCL_08373</name>
</gene>
<keyword evidence="5" id="KW-0442">Lipid degradation</keyword>
<evidence type="ECO:0000256" key="5">
    <source>
        <dbReference type="PROSITE-ProRule" id="PRU01161"/>
    </source>
</evidence>
<evidence type="ECO:0000256" key="3">
    <source>
        <dbReference type="ARBA" id="ARBA00022833"/>
    </source>
</evidence>
<proteinExistence type="predicted"/>
<dbReference type="GO" id="GO:0019369">
    <property type="term" value="P:arachidonate metabolic process"/>
    <property type="evidence" value="ECO:0007669"/>
    <property type="project" value="TreeGrafter"/>
</dbReference>
<dbReference type="GO" id="GO:0047499">
    <property type="term" value="F:calcium-independent phospholipase A2 activity"/>
    <property type="evidence" value="ECO:0007669"/>
    <property type="project" value="TreeGrafter"/>
</dbReference>
<feature type="active site" description="Proton acceptor" evidence="5">
    <location>
        <position position="724"/>
    </location>
</feature>
<dbReference type="Proteomes" id="UP000245956">
    <property type="component" value="Unassembled WGS sequence"/>
</dbReference>
<dbReference type="CDD" id="cd07199">
    <property type="entry name" value="Pat17_PNPLA8_PNPLA9_like"/>
    <property type="match status" value="1"/>
</dbReference>
<dbReference type="PANTHER" id="PTHR24185">
    <property type="entry name" value="CALCIUM-INDEPENDENT PHOSPHOLIPASE A2-GAMMA"/>
    <property type="match status" value="1"/>
</dbReference>
<protein>
    <recommendedName>
        <fullName evidence="6">PNPLA domain-containing protein</fullName>
    </recommendedName>
</protein>
<feature type="active site" description="Nucleophile" evidence="5">
    <location>
        <position position="560"/>
    </location>
</feature>